<feature type="transmembrane region" description="Helical" evidence="2">
    <location>
        <begin position="173"/>
        <end position="197"/>
    </location>
</feature>
<reference evidence="3" key="2">
    <citation type="journal article" date="2023" name="IMA Fungus">
        <title>Comparative genomic study of the Penicillium genus elucidates a diverse pangenome and 15 lateral gene transfer events.</title>
        <authorList>
            <person name="Petersen C."/>
            <person name="Sorensen T."/>
            <person name="Nielsen M.R."/>
            <person name="Sondergaard T.E."/>
            <person name="Sorensen J.L."/>
            <person name="Fitzpatrick D.A."/>
            <person name="Frisvad J.C."/>
            <person name="Nielsen K.L."/>
        </authorList>
    </citation>
    <scope>NUCLEOTIDE SEQUENCE</scope>
    <source>
        <strain evidence="3">IBT 23319</strain>
    </source>
</reference>
<evidence type="ECO:0000256" key="2">
    <source>
        <dbReference type="SAM" id="Phobius"/>
    </source>
</evidence>
<keyword evidence="4" id="KW-1185">Reference proteome</keyword>
<dbReference type="EMBL" id="JAPQKT010000008">
    <property type="protein sequence ID" value="KAJ5222871.1"/>
    <property type="molecule type" value="Genomic_DNA"/>
</dbReference>
<dbReference type="GeneID" id="81387196"/>
<dbReference type="Proteomes" id="UP001147733">
    <property type="component" value="Unassembled WGS sequence"/>
</dbReference>
<keyword evidence="2" id="KW-0472">Membrane</keyword>
<gene>
    <name evidence="3" type="ORF">N7469_009111</name>
</gene>
<feature type="non-terminal residue" evidence="3">
    <location>
        <position position="1"/>
    </location>
</feature>
<keyword evidence="2" id="KW-1133">Transmembrane helix</keyword>
<reference evidence="3" key="1">
    <citation type="submission" date="2022-11" db="EMBL/GenBank/DDBJ databases">
        <authorList>
            <person name="Petersen C."/>
        </authorList>
    </citation>
    <scope>NUCLEOTIDE SEQUENCE</scope>
    <source>
        <strain evidence="3">IBT 23319</strain>
    </source>
</reference>
<protein>
    <submittedName>
        <fullName evidence="3">Uncharacterized protein</fullName>
    </submittedName>
</protein>
<name>A0A9W9NMR5_PENCI</name>
<dbReference type="OrthoDB" id="4770059at2759"/>
<accession>A0A9W9NMR5</accession>
<evidence type="ECO:0000313" key="3">
    <source>
        <dbReference type="EMBL" id="KAJ5222871.1"/>
    </source>
</evidence>
<keyword evidence="2" id="KW-0812">Transmembrane</keyword>
<feature type="region of interest" description="Disordered" evidence="1">
    <location>
        <begin position="206"/>
        <end position="228"/>
    </location>
</feature>
<sequence length="228" mass="25489">DYESYYKSNAVRIDSTRTLAGPLTTVFTSPAPCFTPHTIAYYGLPMIVQGFDGPYGDDCSPDDWKYNRYFSPGQCPSGYKACTLPTETQRIVTTEICLGSTAWAKTTAANPSTNQRASPILIQLYLPKETSMELLLHQFRRDLKRVTQLLFRSRQSPFKLPKPKKELDKREKAGIGIGVMAGVALLAIGGSIGWSYWKKRKAAGTLNHDNTDLTPDEQPPAYTRRTKQ</sequence>
<comment type="caution">
    <text evidence="3">The sequence shown here is derived from an EMBL/GenBank/DDBJ whole genome shotgun (WGS) entry which is preliminary data.</text>
</comment>
<evidence type="ECO:0000313" key="4">
    <source>
        <dbReference type="Proteomes" id="UP001147733"/>
    </source>
</evidence>
<dbReference type="AlphaFoldDB" id="A0A9W9NMR5"/>
<proteinExistence type="predicted"/>
<evidence type="ECO:0000256" key="1">
    <source>
        <dbReference type="SAM" id="MobiDB-lite"/>
    </source>
</evidence>
<organism evidence="3 4">
    <name type="scientific">Penicillium citrinum</name>
    <dbReference type="NCBI Taxonomy" id="5077"/>
    <lineage>
        <taxon>Eukaryota</taxon>
        <taxon>Fungi</taxon>
        <taxon>Dikarya</taxon>
        <taxon>Ascomycota</taxon>
        <taxon>Pezizomycotina</taxon>
        <taxon>Eurotiomycetes</taxon>
        <taxon>Eurotiomycetidae</taxon>
        <taxon>Eurotiales</taxon>
        <taxon>Aspergillaceae</taxon>
        <taxon>Penicillium</taxon>
    </lineage>
</organism>
<dbReference type="RefSeq" id="XP_056497794.1">
    <property type="nucleotide sequence ID" value="XM_056648029.1"/>
</dbReference>